<organism evidence="1 2">
    <name type="scientific">Cardiocondyla obscurior</name>
    <dbReference type="NCBI Taxonomy" id="286306"/>
    <lineage>
        <taxon>Eukaryota</taxon>
        <taxon>Metazoa</taxon>
        <taxon>Ecdysozoa</taxon>
        <taxon>Arthropoda</taxon>
        <taxon>Hexapoda</taxon>
        <taxon>Insecta</taxon>
        <taxon>Pterygota</taxon>
        <taxon>Neoptera</taxon>
        <taxon>Endopterygota</taxon>
        <taxon>Hymenoptera</taxon>
        <taxon>Apocrita</taxon>
        <taxon>Aculeata</taxon>
        <taxon>Formicoidea</taxon>
        <taxon>Formicidae</taxon>
        <taxon>Myrmicinae</taxon>
        <taxon>Cardiocondyla</taxon>
    </lineage>
</organism>
<protein>
    <submittedName>
        <fullName evidence="1">Uncharacterized protein</fullName>
    </submittedName>
</protein>
<gene>
    <name evidence="1" type="ORF">PUN28_019214</name>
</gene>
<name>A0AAW2EAD7_9HYME</name>
<keyword evidence="2" id="KW-1185">Reference proteome</keyword>
<sequence>MRVCRHIQRSDNLYRDFSYARGIPTDGQTSRILNKFRCQVRSPFSENFAALIGRYLLDFCSDNFLCERPRLSIVNPNYCRDDLNADHPRSSITGRDNRKLVCVADG</sequence>
<proteinExistence type="predicted"/>
<dbReference type="Proteomes" id="UP001430953">
    <property type="component" value="Unassembled WGS sequence"/>
</dbReference>
<dbReference type="EMBL" id="JADYXP020000025">
    <property type="protein sequence ID" value="KAL0100663.1"/>
    <property type="molecule type" value="Genomic_DNA"/>
</dbReference>
<reference evidence="1 2" key="1">
    <citation type="submission" date="2023-03" db="EMBL/GenBank/DDBJ databases">
        <title>High recombination rates correlate with genetic variation in Cardiocondyla obscurior ants.</title>
        <authorList>
            <person name="Errbii M."/>
        </authorList>
    </citation>
    <scope>NUCLEOTIDE SEQUENCE [LARGE SCALE GENOMIC DNA]</scope>
    <source>
        <strain evidence="1">Alpha-2009</strain>
        <tissue evidence="1">Whole body</tissue>
    </source>
</reference>
<comment type="caution">
    <text evidence="1">The sequence shown here is derived from an EMBL/GenBank/DDBJ whole genome shotgun (WGS) entry which is preliminary data.</text>
</comment>
<evidence type="ECO:0000313" key="2">
    <source>
        <dbReference type="Proteomes" id="UP001430953"/>
    </source>
</evidence>
<evidence type="ECO:0000313" key="1">
    <source>
        <dbReference type="EMBL" id="KAL0100663.1"/>
    </source>
</evidence>
<accession>A0AAW2EAD7</accession>
<dbReference type="AlphaFoldDB" id="A0AAW2EAD7"/>